<dbReference type="EMBL" id="BLXT01004580">
    <property type="protein sequence ID" value="GFO14562.1"/>
    <property type="molecule type" value="Genomic_DNA"/>
</dbReference>
<reference evidence="2 3" key="1">
    <citation type="journal article" date="2021" name="Elife">
        <title>Chloroplast acquisition without the gene transfer in kleptoplastic sea slugs, Plakobranchus ocellatus.</title>
        <authorList>
            <person name="Maeda T."/>
            <person name="Takahashi S."/>
            <person name="Yoshida T."/>
            <person name="Shimamura S."/>
            <person name="Takaki Y."/>
            <person name="Nagai Y."/>
            <person name="Toyoda A."/>
            <person name="Suzuki Y."/>
            <person name="Arimoto A."/>
            <person name="Ishii H."/>
            <person name="Satoh N."/>
            <person name="Nishiyama T."/>
            <person name="Hasebe M."/>
            <person name="Maruyama T."/>
            <person name="Minagawa J."/>
            <person name="Obokata J."/>
            <person name="Shigenobu S."/>
        </authorList>
    </citation>
    <scope>NUCLEOTIDE SEQUENCE [LARGE SCALE GENOMIC DNA]</scope>
</reference>
<name>A0AAV4B5V3_9GAST</name>
<proteinExistence type="predicted"/>
<sequence>MGGFLHPQLPEDLRLPYGCPPSPPNPNHPPNLAPGSRRRDPKVLRLPPRFPIPSPPRPCGVRVFATIPNLNPRQYGPCKSQGAIARHCGTHAAKSCVEAKKKVVKESEDNVEKKEEKED</sequence>
<feature type="region of interest" description="Disordered" evidence="1">
    <location>
        <begin position="1"/>
        <end position="58"/>
    </location>
</feature>
<protein>
    <submittedName>
        <fullName evidence="2">Uncharacterized protein</fullName>
    </submittedName>
</protein>
<dbReference type="Proteomes" id="UP000735302">
    <property type="component" value="Unassembled WGS sequence"/>
</dbReference>
<gene>
    <name evidence="2" type="ORF">PoB_004106700</name>
</gene>
<keyword evidence="3" id="KW-1185">Reference proteome</keyword>
<feature type="compositionally biased region" description="Pro residues" evidence="1">
    <location>
        <begin position="48"/>
        <end position="58"/>
    </location>
</feature>
<evidence type="ECO:0000256" key="1">
    <source>
        <dbReference type="SAM" id="MobiDB-lite"/>
    </source>
</evidence>
<accession>A0AAV4B5V3</accession>
<evidence type="ECO:0000313" key="2">
    <source>
        <dbReference type="EMBL" id="GFO14562.1"/>
    </source>
</evidence>
<dbReference type="AlphaFoldDB" id="A0AAV4B5V3"/>
<comment type="caution">
    <text evidence="2">The sequence shown here is derived from an EMBL/GenBank/DDBJ whole genome shotgun (WGS) entry which is preliminary data.</text>
</comment>
<feature type="compositionally biased region" description="Pro residues" evidence="1">
    <location>
        <begin position="18"/>
        <end position="32"/>
    </location>
</feature>
<evidence type="ECO:0000313" key="3">
    <source>
        <dbReference type="Proteomes" id="UP000735302"/>
    </source>
</evidence>
<organism evidence="2 3">
    <name type="scientific">Plakobranchus ocellatus</name>
    <dbReference type="NCBI Taxonomy" id="259542"/>
    <lineage>
        <taxon>Eukaryota</taxon>
        <taxon>Metazoa</taxon>
        <taxon>Spiralia</taxon>
        <taxon>Lophotrochozoa</taxon>
        <taxon>Mollusca</taxon>
        <taxon>Gastropoda</taxon>
        <taxon>Heterobranchia</taxon>
        <taxon>Euthyneura</taxon>
        <taxon>Panpulmonata</taxon>
        <taxon>Sacoglossa</taxon>
        <taxon>Placobranchoidea</taxon>
        <taxon>Plakobranchidae</taxon>
        <taxon>Plakobranchus</taxon>
    </lineage>
</organism>